<accession>A0A2H3D0X0</accession>
<keyword evidence="3" id="KW-1185">Reference proteome</keyword>
<name>A0A2H3D0X0_ARMGA</name>
<dbReference type="Proteomes" id="UP000217790">
    <property type="component" value="Unassembled WGS sequence"/>
</dbReference>
<dbReference type="InParanoid" id="A0A2H3D0X0"/>
<dbReference type="AlphaFoldDB" id="A0A2H3D0X0"/>
<dbReference type="EMBL" id="KZ293677">
    <property type="protein sequence ID" value="PBK87740.1"/>
    <property type="molecule type" value="Genomic_DNA"/>
</dbReference>
<proteinExistence type="predicted"/>
<evidence type="ECO:0000256" key="1">
    <source>
        <dbReference type="SAM" id="MobiDB-lite"/>
    </source>
</evidence>
<protein>
    <submittedName>
        <fullName evidence="2">Uncharacterized protein</fullName>
    </submittedName>
</protein>
<feature type="non-terminal residue" evidence="2">
    <location>
        <position position="1"/>
    </location>
</feature>
<evidence type="ECO:0000313" key="2">
    <source>
        <dbReference type="EMBL" id="PBK87740.1"/>
    </source>
</evidence>
<organism evidence="2 3">
    <name type="scientific">Armillaria gallica</name>
    <name type="common">Bulbous honey fungus</name>
    <name type="synonym">Armillaria bulbosa</name>
    <dbReference type="NCBI Taxonomy" id="47427"/>
    <lineage>
        <taxon>Eukaryota</taxon>
        <taxon>Fungi</taxon>
        <taxon>Dikarya</taxon>
        <taxon>Basidiomycota</taxon>
        <taxon>Agaricomycotina</taxon>
        <taxon>Agaricomycetes</taxon>
        <taxon>Agaricomycetidae</taxon>
        <taxon>Agaricales</taxon>
        <taxon>Marasmiineae</taxon>
        <taxon>Physalacriaceae</taxon>
        <taxon>Armillaria</taxon>
    </lineage>
</organism>
<feature type="compositionally biased region" description="Polar residues" evidence="1">
    <location>
        <begin position="16"/>
        <end position="29"/>
    </location>
</feature>
<evidence type="ECO:0000313" key="3">
    <source>
        <dbReference type="Proteomes" id="UP000217790"/>
    </source>
</evidence>
<sequence length="74" mass="8147">KETARMTGRVPWRPSVQVQPGTDGSSLQPSTYMTPSFSHCVDGEPLPLKDSPRPENSRNIDEGRSFCGVYASFC</sequence>
<feature type="region of interest" description="Disordered" evidence="1">
    <location>
        <begin position="1"/>
        <end position="29"/>
    </location>
</feature>
<reference evidence="3" key="1">
    <citation type="journal article" date="2017" name="Nat. Ecol. Evol.">
        <title>Genome expansion and lineage-specific genetic innovations in the forest pathogenic fungi Armillaria.</title>
        <authorList>
            <person name="Sipos G."/>
            <person name="Prasanna A.N."/>
            <person name="Walter M.C."/>
            <person name="O'Connor E."/>
            <person name="Balint B."/>
            <person name="Krizsan K."/>
            <person name="Kiss B."/>
            <person name="Hess J."/>
            <person name="Varga T."/>
            <person name="Slot J."/>
            <person name="Riley R."/>
            <person name="Boka B."/>
            <person name="Rigling D."/>
            <person name="Barry K."/>
            <person name="Lee J."/>
            <person name="Mihaltcheva S."/>
            <person name="LaButti K."/>
            <person name="Lipzen A."/>
            <person name="Waldron R."/>
            <person name="Moloney N.M."/>
            <person name="Sperisen C."/>
            <person name="Kredics L."/>
            <person name="Vagvoelgyi C."/>
            <person name="Patrignani A."/>
            <person name="Fitzpatrick D."/>
            <person name="Nagy I."/>
            <person name="Doyle S."/>
            <person name="Anderson J.B."/>
            <person name="Grigoriev I.V."/>
            <person name="Gueldener U."/>
            <person name="Muensterkoetter M."/>
            <person name="Nagy L.G."/>
        </authorList>
    </citation>
    <scope>NUCLEOTIDE SEQUENCE [LARGE SCALE GENOMIC DNA]</scope>
    <source>
        <strain evidence="3">Ar21-2</strain>
    </source>
</reference>
<gene>
    <name evidence="2" type="ORF">ARMGADRAFT_1016573</name>
</gene>